<protein>
    <submittedName>
        <fullName evidence="5">Glycosyltransferase involved in cell wall biosynthesis</fullName>
    </submittedName>
</protein>
<dbReference type="RefSeq" id="WP_246018199.1">
    <property type="nucleotide sequence ID" value="NZ_BAAARP010000001.1"/>
</dbReference>
<keyword evidence="1" id="KW-0328">Glycosyltransferase</keyword>
<dbReference type="GO" id="GO:0016757">
    <property type="term" value="F:glycosyltransferase activity"/>
    <property type="evidence" value="ECO:0007669"/>
    <property type="project" value="UniProtKB-KW"/>
</dbReference>
<dbReference type="InterPro" id="IPR028098">
    <property type="entry name" value="Glyco_trans_4-like_N"/>
</dbReference>
<evidence type="ECO:0000259" key="4">
    <source>
        <dbReference type="Pfam" id="PF13439"/>
    </source>
</evidence>
<sequence length="398" mass="42816">MAETSARRTALIAHPGAELYGSDRVMLETIAALVEREWRVVLAIPTDGPLVHEATALGAEVVVLPLPVVRKRALHPARLPGFIARSAVGARRVDRLLRSVQPHVLYASTLTVPLWSARARSTGVPVVVHIHESERQAPVLLRKALALPLRIADRIVVNSAFSLTSLTEVMPGLADRSTVVYNGVPGPGNVVEPRASVADGLRIVYVGRISPRKGVDVAIDALHLLTASGIPASLDLVGAVFPGYEWYEEQLREQIARLGLQDLVTFHGFRTDVWPVLTNSDVAVVPSRLDEPFGNTAVEAVLAGRPVVVSAIGGLAEAIDGFASAIPIPADDPAALAGALERVARSWSAFRRTALAMAPIAAQRYATETYRRRIVEHIDHVATGTRDLHRVQLTPEEA</sequence>
<dbReference type="InterPro" id="IPR001296">
    <property type="entry name" value="Glyco_trans_1"/>
</dbReference>
<evidence type="ECO:0000313" key="5">
    <source>
        <dbReference type="EMBL" id="TDS74945.1"/>
    </source>
</evidence>
<proteinExistence type="predicted"/>
<dbReference type="CDD" id="cd03811">
    <property type="entry name" value="GT4_GT28_WabH-like"/>
    <property type="match status" value="1"/>
</dbReference>
<dbReference type="Gene3D" id="3.40.50.2000">
    <property type="entry name" value="Glycogen Phosphorylase B"/>
    <property type="match status" value="2"/>
</dbReference>
<dbReference type="Proteomes" id="UP000295344">
    <property type="component" value="Unassembled WGS sequence"/>
</dbReference>
<dbReference type="Pfam" id="PF00534">
    <property type="entry name" value="Glycos_transf_1"/>
    <property type="match status" value="1"/>
</dbReference>
<dbReference type="EMBL" id="SOAM01000004">
    <property type="protein sequence ID" value="TDS74945.1"/>
    <property type="molecule type" value="Genomic_DNA"/>
</dbReference>
<dbReference type="SUPFAM" id="SSF53756">
    <property type="entry name" value="UDP-Glycosyltransferase/glycogen phosphorylase"/>
    <property type="match status" value="1"/>
</dbReference>
<feature type="domain" description="Glycosyl transferase family 1" evidence="3">
    <location>
        <begin position="201"/>
        <end position="346"/>
    </location>
</feature>
<comment type="caution">
    <text evidence="5">The sequence shown here is derived from an EMBL/GenBank/DDBJ whole genome shotgun (WGS) entry which is preliminary data.</text>
</comment>
<organism evidence="5 6">
    <name type="scientific">Amnibacterium kyonggiense</name>
    <dbReference type="NCBI Taxonomy" id="595671"/>
    <lineage>
        <taxon>Bacteria</taxon>
        <taxon>Bacillati</taxon>
        <taxon>Actinomycetota</taxon>
        <taxon>Actinomycetes</taxon>
        <taxon>Micrococcales</taxon>
        <taxon>Microbacteriaceae</taxon>
        <taxon>Amnibacterium</taxon>
    </lineage>
</organism>
<dbReference type="PANTHER" id="PTHR12526:SF510">
    <property type="entry name" value="D-INOSITOL 3-PHOSPHATE GLYCOSYLTRANSFERASE"/>
    <property type="match status" value="1"/>
</dbReference>
<reference evidence="5 6" key="1">
    <citation type="submission" date="2019-03" db="EMBL/GenBank/DDBJ databases">
        <title>Genomic Encyclopedia of Archaeal and Bacterial Type Strains, Phase II (KMG-II): from individual species to whole genera.</title>
        <authorList>
            <person name="Goeker M."/>
        </authorList>
    </citation>
    <scope>NUCLEOTIDE SEQUENCE [LARGE SCALE GENOMIC DNA]</scope>
    <source>
        <strain evidence="5 6">DSM 24782</strain>
    </source>
</reference>
<keyword evidence="6" id="KW-1185">Reference proteome</keyword>
<dbReference type="Pfam" id="PF13439">
    <property type="entry name" value="Glyco_transf_4"/>
    <property type="match status" value="1"/>
</dbReference>
<evidence type="ECO:0000256" key="2">
    <source>
        <dbReference type="ARBA" id="ARBA00022679"/>
    </source>
</evidence>
<dbReference type="PANTHER" id="PTHR12526">
    <property type="entry name" value="GLYCOSYLTRANSFERASE"/>
    <property type="match status" value="1"/>
</dbReference>
<gene>
    <name evidence="5" type="ORF">CLV52_3469</name>
</gene>
<dbReference type="AlphaFoldDB" id="A0A4R7FDC0"/>
<evidence type="ECO:0000313" key="6">
    <source>
        <dbReference type="Proteomes" id="UP000295344"/>
    </source>
</evidence>
<accession>A0A4R7FDC0</accession>
<evidence type="ECO:0000259" key="3">
    <source>
        <dbReference type="Pfam" id="PF00534"/>
    </source>
</evidence>
<evidence type="ECO:0000256" key="1">
    <source>
        <dbReference type="ARBA" id="ARBA00022676"/>
    </source>
</evidence>
<keyword evidence="2 5" id="KW-0808">Transferase</keyword>
<name>A0A4R7FDC0_9MICO</name>
<feature type="domain" description="Glycosyltransferase subfamily 4-like N-terminal" evidence="4">
    <location>
        <begin position="21"/>
        <end position="184"/>
    </location>
</feature>